<dbReference type="EMBL" id="JBJXBP010000005">
    <property type="protein sequence ID" value="KAL3829907.1"/>
    <property type="molecule type" value="Genomic_DNA"/>
</dbReference>
<evidence type="ECO:0000256" key="2">
    <source>
        <dbReference type="SAM" id="MobiDB-lite"/>
    </source>
</evidence>
<dbReference type="Pfam" id="PF00515">
    <property type="entry name" value="TPR_1"/>
    <property type="match status" value="1"/>
</dbReference>
<feature type="compositionally biased region" description="Basic and acidic residues" evidence="2">
    <location>
        <begin position="54"/>
        <end position="79"/>
    </location>
</feature>
<dbReference type="SUPFAM" id="SSF48452">
    <property type="entry name" value="TPR-like"/>
    <property type="match status" value="2"/>
</dbReference>
<proteinExistence type="predicted"/>
<keyword evidence="1" id="KW-0802">TPR repeat</keyword>
<dbReference type="Proteomes" id="UP001634393">
    <property type="component" value="Unassembled WGS sequence"/>
</dbReference>
<feature type="region of interest" description="Disordered" evidence="2">
    <location>
        <begin position="1"/>
        <end position="111"/>
    </location>
</feature>
<feature type="compositionally biased region" description="Polar residues" evidence="2">
    <location>
        <begin position="33"/>
        <end position="50"/>
    </location>
</feature>
<evidence type="ECO:0000313" key="4">
    <source>
        <dbReference type="Proteomes" id="UP001634393"/>
    </source>
</evidence>
<dbReference type="PANTHER" id="PTHR46050">
    <property type="entry name" value="TPR REPEAT-CONTAINING THIOREDOXIN"/>
    <property type="match status" value="1"/>
</dbReference>
<dbReference type="Pfam" id="PF13414">
    <property type="entry name" value="TPR_11"/>
    <property type="match status" value="1"/>
</dbReference>
<dbReference type="Gene3D" id="1.25.40.10">
    <property type="entry name" value="Tetratricopeptide repeat domain"/>
    <property type="match status" value="1"/>
</dbReference>
<evidence type="ECO:0008006" key="5">
    <source>
        <dbReference type="Google" id="ProtNLM"/>
    </source>
</evidence>
<dbReference type="PROSITE" id="PS50005">
    <property type="entry name" value="TPR"/>
    <property type="match status" value="1"/>
</dbReference>
<protein>
    <recommendedName>
        <fullName evidence="5">Thioredoxin domain-containing protein</fullName>
    </recommendedName>
</protein>
<dbReference type="InterPro" id="IPR019734">
    <property type="entry name" value="TPR_rpt"/>
</dbReference>
<dbReference type="InterPro" id="IPR044534">
    <property type="entry name" value="TTL1-4"/>
</dbReference>
<evidence type="ECO:0000313" key="3">
    <source>
        <dbReference type="EMBL" id="KAL3829907.1"/>
    </source>
</evidence>
<dbReference type="AlphaFoldDB" id="A0ABD3SZ34"/>
<dbReference type="SUPFAM" id="SSF52833">
    <property type="entry name" value="Thioredoxin-like"/>
    <property type="match status" value="1"/>
</dbReference>
<dbReference type="InterPro" id="IPR036249">
    <property type="entry name" value="Thioredoxin-like_sf"/>
</dbReference>
<reference evidence="3 4" key="1">
    <citation type="submission" date="2024-12" db="EMBL/GenBank/DDBJ databases">
        <title>The unique morphological basis and parallel evolutionary history of personate flowers in Penstemon.</title>
        <authorList>
            <person name="Depatie T.H."/>
            <person name="Wessinger C.A."/>
        </authorList>
    </citation>
    <scope>NUCLEOTIDE SEQUENCE [LARGE SCALE GENOMIC DNA]</scope>
    <source>
        <strain evidence="3">WTNN_2</strain>
        <tissue evidence="3">Leaf</tissue>
    </source>
</reference>
<evidence type="ECO:0000256" key="1">
    <source>
        <dbReference type="PROSITE-ProRule" id="PRU00339"/>
    </source>
</evidence>
<name>A0ABD3SZ34_9LAMI</name>
<keyword evidence="4" id="KW-1185">Reference proteome</keyword>
<dbReference type="PANTHER" id="PTHR46050:SF7">
    <property type="entry name" value="TETRATRICOPEPTIDE REPEAT (TPR)-LIKE SUPERFAMILY PROTEIN"/>
    <property type="match status" value="1"/>
</dbReference>
<accession>A0ABD3SZ34</accession>
<comment type="caution">
    <text evidence="3">The sequence shown here is derived from an EMBL/GenBank/DDBJ whole genome shotgun (WGS) entry which is preliminary data.</text>
</comment>
<dbReference type="CDD" id="cd02947">
    <property type="entry name" value="TRX_family"/>
    <property type="match status" value="1"/>
</dbReference>
<gene>
    <name evidence="3" type="ORF">ACJIZ3_018709</name>
</gene>
<dbReference type="SMART" id="SM00028">
    <property type="entry name" value="TPR"/>
    <property type="match status" value="7"/>
</dbReference>
<dbReference type="Gene3D" id="3.40.30.10">
    <property type="entry name" value="Glutaredoxin"/>
    <property type="match status" value="1"/>
</dbReference>
<feature type="repeat" description="TPR" evidence="1">
    <location>
        <begin position="211"/>
        <end position="244"/>
    </location>
</feature>
<sequence>MSPEKKSSGCGLLNAVFGRTTTRPRRSTSTGSLQSPNLNNKVTRVPSTPISKRRKDDVFADSPRQKNDAFTDSPRDRIIARPGPNHPKAPPIYQTGPVRSQQGHGQARKVPHASIGISGELDSMINDHQRSRGANDLVRASSGNVMLYGNLGNLRQQGSNVNVNSNLNSSNGKLNPTSNSVMGNVVKVKKKEEEPEKPVSLCRALSTRMDPEQLKILGNEDYKNGKFAEAVALYDAAISIDPNKASYRSNKSAALTAMGKLLEAAFECREAIRIDPFYQRAHNRLATLYVRLGEAEKAAYHFKQSGPEADPDAMNKGKKVQIHLNKCTEAKRQRDWNTILKETCLSISAGADSAPLIFALKAEALLKLNKHQEAIETMVEGPNLDIDDCIKFFGPIGSANLLVVRAQVDLVAGRIDDAVAAVQRATSLDSNNKEANIILRRTRAVAFARSNGNELFKAARYSEACVAYGEGLNHDPYNAVLLCNRAACRSKLGQYQKAIEDCNAALKVRPAYSKARLRRADCYAKIENWGACIQDCEVLIRENPDDEEVGKIMMEAKTRLRLHRESQDMSDDNGHGAGLVVVSSNERFRDYVTSPGTSVILFCNKPGNRTVIHLLEQLHKRYPTVNFLKVEVEDHPSLMKSEGINSLPALIIYTNGTRAKEIPGDSYDLLETSIKDYVSS</sequence>
<dbReference type="InterPro" id="IPR011990">
    <property type="entry name" value="TPR-like_helical_dom_sf"/>
</dbReference>
<organism evidence="3 4">
    <name type="scientific">Penstemon smallii</name>
    <dbReference type="NCBI Taxonomy" id="265156"/>
    <lineage>
        <taxon>Eukaryota</taxon>
        <taxon>Viridiplantae</taxon>
        <taxon>Streptophyta</taxon>
        <taxon>Embryophyta</taxon>
        <taxon>Tracheophyta</taxon>
        <taxon>Spermatophyta</taxon>
        <taxon>Magnoliopsida</taxon>
        <taxon>eudicotyledons</taxon>
        <taxon>Gunneridae</taxon>
        <taxon>Pentapetalae</taxon>
        <taxon>asterids</taxon>
        <taxon>lamiids</taxon>
        <taxon>Lamiales</taxon>
        <taxon>Plantaginaceae</taxon>
        <taxon>Cheloneae</taxon>
        <taxon>Penstemon</taxon>
    </lineage>
</organism>